<sequence>MTNKTFYTISSVSETLEVSQNTIRNWEKEFEDLHQIQRDKNGTRLYTDEDIRYFQLIDKYRSKGLGIAQIRMFLEEWKEDPEFYARVGGNATLGSMTGTMNEIATEEQLKQLMDMPGVQTLIEEASRRGFQEAVATLEPLVQEMKEKLESMGSESQPKLLESPEFKGLQEELKTLKESTVQQQETNERLLDLLEETRASQDSITQMFRQKSEQEKKGIFARLFNK</sequence>
<feature type="domain" description="HTH merR-type" evidence="5">
    <location>
        <begin position="6"/>
        <end position="76"/>
    </location>
</feature>
<dbReference type="PANTHER" id="PTHR30204">
    <property type="entry name" value="REDOX-CYCLING DRUG-SENSING TRANSCRIPTIONAL ACTIVATOR SOXR"/>
    <property type="match status" value="1"/>
</dbReference>
<evidence type="ECO:0000256" key="4">
    <source>
        <dbReference type="ARBA" id="ARBA00023163"/>
    </source>
</evidence>
<dbReference type="Proteomes" id="UP001601059">
    <property type="component" value="Unassembled WGS sequence"/>
</dbReference>
<dbReference type="PANTHER" id="PTHR30204:SF69">
    <property type="entry name" value="MERR-FAMILY TRANSCRIPTIONAL REGULATOR"/>
    <property type="match status" value="1"/>
</dbReference>
<keyword evidence="7" id="KW-1185">Reference proteome</keyword>
<dbReference type="Gene3D" id="1.10.1660.10">
    <property type="match status" value="1"/>
</dbReference>
<keyword evidence="4" id="KW-0804">Transcription</keyword>
<proteinExistence type="predicted"/>
<evidence type="ECO:0000256" key="1">
    <source>
        <dbReference type="ARBA" id="ARBA00022491"/>
    </source>
</evidence>
<gene>
    <name evidence="6" type="ORF">ACFYKX_10315</name>
</gene>
<dbReference type="RefSeq" id="WP_389360755.1">
    <property type="nucleotide sequence ID" value="NZ_JBIACK010000004.1"/>
</dbReference>
<dbReference type="SUPFAM" id="SSF46955">
    <property type="entry name" value="Putative DNA-binding domain"/>
    <property type="match status" value="1"/>
</dbReference>
<comment type="caution">
    <text evidence="6">The sequence shown here is derived from an EMBL/GenBank/DDBJ whole genome shotgun (WGS) entry which is preliminary data.</text>
</comment>
<dbReference type="PROSITE" id="PS50937">
    <property type="entry name" value="HTH_MERR_2"/>
    <property type="match status" value="1"/>
</dbReference>
<evidence type="ECO:0000259" key="5">
    <source>
        <dbReference type="PROSITE" id="PS50937"/>
    </source>
</evidence>
<dbReference type="InterPro" id="IPR000551">
    <property type="entry name" value="MerR-type_HTH_dom"/>
</dbReference>
<name>A0ABW6K9Z9_9BACI</name>
<evidence type="ECO:0000256" key="2">
    <source>
        <dbReference type="ARBA" id="ARBA00023015"/>
    </source>
</evidence>
<dbReference type="InterPro" id="IPR009061">
    <property type="entry name" value="DNA-bd_dom_put_sf"/>
</dbReference>
<protein>
    <submittedName>
        <fullName evidence="6">MerR family transcriptional regulator</fullName>
    </submittedName>
</protein>
<keyword evidence="3" id="KW-0238">DNA-binding</keyword>
<accession>A0ABW6K9Z9</accession>
<keyword evidence="1" id="KW-0678">Repressor</keyword>
<dbReference type="SMART" id="SM00422">
    <property type="entry name" value="HTH_MERR"/>
    <property type="match status" value="1"/>
</dbReference>
<dbReference type="EMBL" id="JBIACK010000004">
    <property type="protein sequence ID" value="MFE8701011.1"/>
    <property type="molecule type" value="Genomic_DNA"/>
</dbReference>
<dbReference type="Pfam" id="PF13411">
    <property type="entry name" value="MerR_1"/>
    <property type="match status" value="1"/>
</dbReference>
<evidence type="ECO:0000313" key="6">
    <source>
        <dbReference type="EMBL" id="MFE8701011.1"/>
    </source>
</evidence>
<reference evidence="6 7" key="1">
    <citation type="submission" date="2024-08" db="EMBL/GenBank/DDBJ databases">
        <title>Two novel Cytobacillus novel species.</title>
        <authorList>
            <person name="Liu G."/>
        </authorList>
    </citation>
    <scope>NUCLEOTIDE SEQUENCE [LARGE SCALE GENOMIC DNA]</scope>
    <source>
        <strain evidence="6 7">FJAT-54145</strain>
    </source>
</reference>
<keyword evidence="2" id="KW-0805">Transcription regulation</keyword>
<dbReference type="InterPro" id="IPR047057">
    <property type="entry name" value="MerR_fam"/>
</dbReference>
<organism evidence="6 7">
    <name type="scientific">Cytobacillus spartinae</name>
    <dbReference type="NCBI Taxonomy" id="3299023"/>
    <lineage>
        <taxon>Bacteria</taxon>
        <taxon>Bacillati</taxon>
        <taxon>Bacillota</taxon>
        <taxon>Bacilli</taxon>
        <taxon>Bacillales</taxon>
        <taxon>Bacillaceae</taxon>
        <taxon>Cytobacillus</taxon>
    </lineage>
</organism>
<evidence type="ECO:0000313" key="7">
    <source>
        <dbReference type="Proteomes" id="UP001601059"/>
    </source>
</evidence>
<evidence type="ECO:0000256" key="3">
    <source>
        <dbReference type="ARBA" id="ARBA00023125"/>
    </source>
</evidence>